<accession>A0A1I6TAJ2</accession>
<feature type="compositionally biased region" description="Low complexity" evidence="7">
    <location>
        <begin position="250"/>
        <end position="277"/>
    </location>
</feature>
<organism evidence="8 9">
    <name type="scientific">Streptomyces harbinensis</name>
    <dbReference type="NCBI Taxonomy" id="1176198"/>
    <lineage>
        <taxon>Bacteria</taxon>
        <taxon>Bacillati</taxon>
        <taxon>Actinomycetota</taxon>
        <taxon>Actinomycetes</taxon>
        <taxon>Kitasatosporales</taxon>
        <taxon>Streptomycetaceae</taxon>
        <taxon>Streptomyces</taxon>
    </lineage>
</organism>
<evidence type="ECO:0000313" key="8">
    <source>
        <dbReference type="EMBL" id="SFS86133.1"/>
    </source>
</evidence>
<dbReference type="CDD" id="cd06662">
    <property type="entry name" value="SURF1"/>
    <property type="match status" value="1"/>
</dbReference>
<proteinExistence type="inferred from homology"/>
<keyword evidence="6" id="KW-1003">Cell membrane</keyword>
<evidence type="ECO:0000256" key="5">
    <source>
        <dbReference type="ARBA" id="ARBA00023136"/>
    </source>
</evidence>
<dbReference type="EMBL" id="FPAB01000004">
    <property type="protein sequence ID" value="SFS86133.1"/>
    <property type="molecule type" value="Genomic_DNA"/>
</dbReference>
<dbReference type="PANTHER" id="PTHR23427">
    <property type="entry name" value="SURFEIT LOCUS PROTEIN"/>
    <property type="match status" value="1"/>
</dbReference>
<dbReference type="STRING" id="1176198.SAMN05444716_104507"/>
<sequence>MYRFLLTPRWWGINVFVVLSVPFCLFMGFWQLDRFEDRVDSHREREKQAEAAEVAEPRPLRELLPVTTATVGEQATVTGTFDPEQELLVPERMLDGERGFYVLTPLLPDDGGDALPVVRGWLAGDADPAAVPPAPTGEVTVTGALQGAESPRDVGPPTGLPPGQLGVIGSASLINVLPYPVENAWVTVREPAEPLRAVPPATATNTGLDIKAFQNLGYTAEWFAFIAFALFMWYRFFRRELEAQRDAALGLGEPGAPGESGTPGTPAAVPAAGGAPATEDDAGRTRSPSASV</sequence>
<evidence type="ECO:0000313" key="9">
    <source>
        <dbReference type="Proteomes" id="UP000198873"/>
    </source>
</evidence>
<dbReference type="AlphaFoldDB" id="A0A1I6TAJ2"/>
<dbReference type="GO" id="GO:0005886">
    <property type="term" value="C:plasma membrane"/>
    <property type="evidence" value="ECO:0007669"/>
    <property type="project" value="UniProtKB-SubCell"/>
</dbReference>
<name>A0A1I6TAJ2_9ACTN</name>
<dbReference type="Pfam" id="PF02104">
    <property type="entry name" value="SURF1"/>
    <property type="match status" value="1"/>
</dbReference>
<comment type="similarity">
    <text evidence="2 6">Belongs to the SURF1 family.</text>
</comment>
<feature type="transmembrane region" description="Helical" evidence="6">
    <location>
        <begin position="216"/>
        <end position="236"/>
    </location>
</feature>
<evidence type="ECO:0000256" key="3">
    <source>
        <dbReference type="ARBA" id="ARBA00022692"/>
    </source>
</evidence>
<keyword evidence="3 6" id="KW-0812">Transmembrane</keyword>
<evidence type="ECO:0000256" key="2">
    <source>
        <dbReference type="ARBA" id="ARBA00007165"/>
    </source>
</evidence>
<keyword evidence="9" id="KW-1185">Reference proteome</keyword>
<reference evidence="9" key="1">
    <citation type="submission" date="2016-10" db="EMBL/GenBank/DDBJ databases">
        <authorList>
            <person name="Varghese N."/>
            <person name="Submissions S."/>
        </authorList>
    </citation>
    <scope>NUCLEOTIDE SEQUENCE [LARGE SCALE GENOMIC DNA]</scope>
    <source>
        <strain evidence="9">CGMCC 4.7047</strain>
    </source>
</reference>
<dbReference type="PANTHER" id="PTHR23427:SF2">
    <property type="entry name" value="SURFEIT LOCUS PROTEIN 1"/>
    <property type="match status" value="1"/>
</dbReference>
<gene>
    <name evidence="8" type="ORF">SAMN05444716_104507</name>
</gene>
<keyword evidence="5 6" id="KW-0472">Membrane</keyword>
<feature type="region of interest" description="Disordered" evidence="7">
    <location>
        <begin position="250"/>
        <end position="292"/>
    </location>
</feature>
<comment type="subcellular location">
    <subcellularLocation>
        <location evidence="6">Cell membrane</location>
        <topology evidence="6">Multi-pass membrane protein</topology>
    </subcellularLocation>
    <subcellularLocation>
        <location evidence="1">Membrane</location>
    </subcellularLocation>
</comment>
<dbReference type="RefSeq" id="WP_093843214.1">
    <property type="nucleotide sequence ID" value="NZ_FPAB01000004.1"/>
</dbReference>
<dbReference type="InterPro" id="IPR002994">
    <property type="entry name" value="Surf1/Shy1"/>
</dbReference>
<evidence type="ECO:0000256" key="6">
    <source>
        <dbReference type="RuleBase" id="RU363076"/>
    </source>
</evidence>
<protein>
    <recommendedName>
        <fullName evidence="6">SURF1-like protein</fullName>
    </recommendedName>
</protein>
<evidence type="ECO:0000256" key="1">
    <source>
        <dbReference type="ARBA" id="ARBA00004370"/>
    </source>
</evidence>
<evidence type="ECO:0000256" key="4">
    <source>
        <dbReference type="ARBA" id="ARBA00022989"/>
    </source>
</evidence>
<feature type="transmembrane region" description="Helical" evidence="6">
    <location>
        <begin position="12"/>
        <end position="32"/>
    </location>
</feature>
<dbReference type="PROSITE" id="PS50895">
    <property type="entry name" value="SURF1"/>
    <property type="match status" value="1"/>
</dbReference>
<evidence type="ECO:0000256" key="7">
    <source>
        <dbReference type="SAM" id="MobiDB-lite"/>
    </source>
</evidence>
<keyword evidence="4 6" id="KW-1133">Transmembrane helix</keyword>
<dbReference type="Proteomes" id="UP000198873">
    <property type="component" value="Unassembled WGS sequence"/>
</dbReference>
<dbReference type="InterPro" id="IPR045214">
    <property type="entry name" value="Surf1/Surf4"/>
</dbReference>